<accession>A0A5B6YXW0</accession>
<dbReference type="EMBL" id="GHES01006042">
    <property type="protein sequence ID" value="MPA36601.1"/>
    <property type="molecule type" value="Transcribed_RNA"/>
</dbReference>
<evidence type="ECO:0000259" key="1">
    <source>
        <dbReference type="Pfam" id="PF00155"/>
    </source>
</evidence>
<dbReference type="InterPro" id="IPR015424">
    <property type="entry name" value="PyrdxlP-dep_Trfase"/>
</dbReference>
<protein>
    <submittedName>
        <fullName evidence="2">Putative 1-aminocyclopropane-1-carboxylate synthase</fullName>
    </submittedName>
</protein>
<proteinExistence type="predicted"/>
<gene>
    <name evidence="2" type="ORF">Din_006042</name>
</gene>
<dbReference type="SUPFAM" id="SSF53383">
    <property type="entry name" value="PLP-dependent transferases"/>
    <property type="match status" value="1"/>
</dbReference>
<dbReference type="Pfam" id="PF00155">
    <property type="entry name" value="Aminotran_1_2"/>
    <property type="match status" value="1"/>
</dbReference>
<name>A0A5B6YXW0_DAVIN</name>
<organism evidence="2">
    <name type="scientific">Davidia involucrata</name>
    <name type="common">Dove tree</name>
    <dbReference type="NCBI Taxonomy" id="16924"/>
    <lineage>
        <taxon>Eukaryota</taxon>
        <taxon>Viridiplantae</taxon>
        <taxon>Streptophyta</taxon>
        <taxon>Embryophyta</taxon>
        <taxon>Tracheophyta</taxon>
        <taxon>Spermatophyta</taxon>
        <taxon>Magnoliopsida</taxon>
        <taxon>eudicotyledons</taxon>
        <taxon>Gunneridae</taxon>
        <taxon>Pentapetalae</taxon>
        <taxon>asterids</taxon>
        <taxon>Cornales</taxon>
        <taxon>Nyssaceae</taxon>
        <taxon>Davidia</taxon>
    </lineage>
</organism>
<dbReference type="GO" id="GO:0030170">
    <property type="term" value="F:pyridoxal phosphate binding"/>
    <property type="evidence" value="ECO:0007669"/>
    <property type="project" value="InterPro"/>
</dbReference>
<evidence type="ECO:0000313" key="2">
    <source>
        <dbReference type="EMBL" id="MPA36601.1"/>
    </source>
</evidence>
<dbReference type="InterPro" id="IPR004839">
    <property type="entry name" value="Aminotransferase_I/II_large"/>
</dbReference>
<dbReference type="Gene3D" id="3.90.1150.10">
    <property type="entry name" value="Aspartate Aminotransferase, domain 1"/>
    <property type="match status" value="1"/>
</dbReference>
<dbReference type="InterPro" id="IPR015422">
    <property type="entry name" value="PyrdxlP-dep_Trfase_small"/>
</dbReference>
<reference evidence="2" key="1">
    <citation type="submission" date="2019-08" db="EMBL/GenBank/DDBJ databases">
        <title>Reference gene set and small RNA set construction with multiple tissues from Davidia involucrata Baill.</title>
        <authorList>
            <person name="Yang H."/>
            <person name="Zhou C."/>
            <person name="Li G."/>
            <person name="Wang J."/>
            <person name="Gao P."/>
            <person name="Wang M."/>
            <person name="Wang R."/>
            <person name="Zhao Y."/>
        </authorList>
    </citation>
    <scope>NUCLEOTIDE SEQUENCE</scope>
    <source>
        <tissue evidence="2">Mixed with DoveR01_LX</tissue>
    </source>
</reference>
<feature type="domain" description="Aminotransferase class I/classII large" evidence="1">
    <location>
        <begin position="52"/>
        <end position="110"/>
    </location>
</feature>
<dbReference type="AlphaFoldDB" id="A0A5B6YXW0"/>
<sequence length="120" mass="13856">MKKSNGVWLSDLSHVVHRLSNRRFTRSRTSVLEEAIVEAREVSEVQELAVDTHCHHNRSKQWRFLGESSKRLANRHKIFTEGVEQVGISCLKSNAGIFCWMDLRSLLKEATVEVKLYYGV</sequence>